<proteinExistence type="predicted"/>
<gene>
    <name evidence="2" type="ORF">M440DRAFT_1433014</name>
</gene>
<reference evidence="2 3" key="1">
    <citation type="submission" date="2016-07" db="EMBL/GenBank/DDBJ databases">
        <title>Multiple horizontal gene transfer events from other fungi enriched the ability of initially mycotrophic Trichoderma (Ascomycota) to feed on dead plant biomass.</title>
        <authorList>
            <consortium name="DOE Joint Genome Institute"/>
            <person name="Aerts A."/>
            <person name="Atanasova L."/>
            <person name="Chenthamara K."/>
            <person name="Zhang J."/>
            <person name="Grujic M."/>
            <person name="Henrissat B."/>
            <person name="Kuo A."/>
            <person name="Salamov A."/>
            <person name="Lipzen A."/>
            <person name="Labutti K."/>
            <person name="Barry K."/>
            <person name="Miao Y."/>
            <person name="Rahimi M.J."/>
            <person name="Shen Q."/>
            <person name="Grigoriev I.V."/>
            <person name="Kubicek C.P."/>
            <person name="Druzhinina I.S."/>
        </authorList>
    </citation>
    <scope>NUCLEOTIDE SEQUENCE [LARGE SCALE GENOMIC DNA]</scope>
    <source>
        <strain evidence="2 3">ATCC 18648</strain>
    </source>
</reference>
<accession>A0A2T4BVW8</accession>
<dbReference type="STRING" id="983965.A0A2T4BVW8"/>
<sequence>MPSIADTPIPGNPFYDARSPASNFPWSTVFLAGQACDGPLPASAPREHQVIVMLRGGCSFSRKLDNIPSFSPHDRALQLVVVLDEPPPASQNSDGDEDDAAVDSRGDLPRPLLDTEQTTPKGMKRLHGIPMVLVRAARGDYELFGSAVGVGMRRKYRVESQGLVVENAVVL</sequence>
<name>A0A2T4BVW8_TRILO</name>
<keyword evidence="3" id="KW-1185">Reference proteome</keyword>
<evidence type="ECO:0000313" key="2">
    <source>
        <dbReference type="EMBL" id="PTB73464.1"/>
    </source>
</evidence>
<organism evidence="2 3">
    <name type="scientific">Trichoderma longibrachiatum ATCC 18648</name>
    <dbReference type="NCBI Taxonomy" id="983965"/>
    <lineage>
        <taxon>Eukaryota</taxon>
        <taxon>Fungi</taxon>
        <taxon>Dikarya</taxon>
        <taxon>Ascomycota</taxon>
        <taxon>Pezizomycotina</taxon>
        <taxon>Sordariomycetes</taxon>
        <taxon>Hypocreomycetidae</taxon>
        <taxon>Hypocreales</taxon>
        <taxon>Hypocreaceae</taxon>
        <taxon>Trichoderma</taxon>
    </lineage>
</organism>
<dbReference type="Proteomes" id="UP000240760">
    <property type="component" value="Unassembled WGS sequence"/>
</dbReference>
<feature type="region of interest" description="Disordered" evidence="1">
    <location>
        <begin position="85"/>
        <end position="122"/>
    </location>
</feature>
<dbReference type="AlphaFoldDB" id="A0A2T4BVW8"/>
<dbReference type="EMBL" id="KZ679138">
    <property type="protein sequence ID" value="PTB73464.1"/>
    <property type="molecule type" value="Genomic_DNA"/>
</dbReference>
<dbReference type="OrthoDB" id="8118055at2759"/>
<protein>
    <submittedName>
        <fullName evidence="2">Uncharacterized protein</fullName>
    </submittedName>
</protein>
<evidence type="ECO:0000313" key="3">
    <source>
        <dbReference type="Proteomes" id="UP000240760"/>
    </source>
</evidence>
<evidence type="ECO:0000256" key="1">
    <source>
        <dbReference type="SAM" id="MobiDB-lite"/>
    </source>
</evidence>